<evidence type="ECO:0000256" key="4">
    <source>
        <dbReference type="ARBA" id="ARBA00023125"/>
    </source>
</evidence>
<keyword evidence="9" id="KW-1185">Reference proteome</keyword>
<dbReference type="EMBL" id="JRES01001111">
    <property type="protein sequence ID" value="KNC25469.1"/>
    <property type="molecule type" value="Genomic_DNA"/>
</dbReference>
<gene>
    <name evidence="8" type="ORF">FF38_05864</name>
</gene>
<evidence type="ECO:0000259" key="7">
    <source>
        <dbReference type="Pfam" id="PF13873"/>
    </source>
</evidence>
<dbReference type="OMA" id="WENLALM"/>
<proteinExistence type="predicted"/>
<feature type="domain" description="Myb/SANT-like DNA-binding" evidence="7">
    <location>
        <begin position="47"/>
        <end position="117"/>
    </location>
</feature>
<comment type="subunit">
    <text evidence="1">Self-associates forming complexes of several hundred monomers.</text>
</comment>
<dbReference type="GO" id="GO:0003677">
    <property type="term" value="F:DNA binding"/>
    <property type="evidence" value="ECO:0007669"/>
    <property type="project" value="UniProtKB-KW"/>
</dbReference>
<comment type="caution">
    <text evidence="8">The sequence shown here is derived from an EMBL/GenBank/DDBJ whole genome shotgun (WGS) entry which is preliminary data.</text>
</comment>
<dbReference type="OrthoDB" id="8049163at2759"/>
<evidence type="ECO:0000256" key="2">
    <source>
        <dbReference type="ARBA" id="ARBA00016807"/>
    </source>
</evidence>
<evidence type="ECO:0000256" key="1">
    <source>
        <dbReference type="ARBA" id="ARBA00011764"/>
    </source>
</evidence>
<evidence type="ECO:0000313" key="9">
    <source>
        <dbReference type="Proteomes" id="UP000037069"/>
    </source>
</evidence>
<accession>A0A0L0C223</accession>
<reference evidence="8 9" key="1">
    <citation type="journal article" date="2015" name="Nat. Commun.">
        <title>Lucilia cuprina genome unlocks parasitic fly biology to underpin future interventions.</title>
        <authorList>
            <person name="Anstead C.A."/>
            <person name="Korhonen P.K."/>
            <person name="Young N.D."/>
            <person name="Hall R.S."/>
            <person name="Jex A.R."/>
            <person name="Murali S.C."/>
            <person name="Hughes D.S."/>
            <person name="Lee S.F."/>
            <person name="Perry T."/>
            <person name="Stroehlein A.J."/>
            <person name="Ansell B.R."/>
            <person name="Breugelmans B."/>
            <person name="Hofmann A."/>
            <person name="Qu J."/>
            <person name="Dugan S."/>
            <person name="Lee S.L."/>
            <person name="Chao H."/>
            <person name="Dinh H."/>
            <person name="Han Y."/>
            <person name="Doddapaneni H.V."/>
            <person name="Worley K.C."/>
            <person name="Muzny D.M."/>
            <person name="Ioannidis P."/>
            <person name="Waterhouse R.M."/>
            <person name="Zdobnov E.M."/>
            <person name="James P.J."/>
            <person name="Bagnall N.H."/>
            <person name="Kotze A.C."/>
            <person name="Gibbs R.A."/>
            <person name="Richards S."/>
            <person name="Batterham P."/>
            <person name="Gasser R.B."/>
        </authorList>
    </citation>
    <scope>NUCLEOTIDE SEQUENCE [LARGE SCALE GENOMIC DNA]</scope>
    <source>
        <strain evidence="8 9">LS</strain>
        <tissue evidence="8">Full body</tissue>
    </source>
</reference>
<comment type="function">
    <text evidence="6">Involved in transvection phenomena (= synapsis-dependent gene expression), where the synaptic pairing of chromosomes carrying genes with which zeste interacts influences the expression of these genes. Zeste binds to DNA and stimulates transcription from a nearby promoter.</text>
</comment>
<organism evidence="8 9">
    <name type="scientific">Lucilia cuprina</name>
    <name type="common">Green bottle fly</name>
    <name type="synonym">Australian sheep blowfly</name>
    <dbReference type="NCBI Taxonomy" id="7375"/>
    <lineage>
        <taxon>Eukaryota</taxon>
        <taxon>Metazoa</taxon>
        <taxon>Ecdysozoa</taxon>
        <taxon>Arthropoda</taxon>
        <taxon>Hexapoda</taxon>
        <taxon>Insecta</taxon>
        <taxon>Pterygota</taxon>
        <taxon>Neoptera</taxon>
        <taxon>Endopterygota</taxon>
        <taxon>Diptera</taxon>
        <taxon>Brachycera</taxon>
        <taxon>Muscomorpha</taxon>
        <taxon>Oestroidea</taxon>
        <taxon>Calliphoridae</taxon>
        <taxon>Luciliinae</taxon>
        <taxon>Lucilia</taxon>
    </lineage>
</organism>
<dbReference type="InterPro" id="IPR028002">
    <property type="entry name" value="Myb_DNA-bind_5"/>
</dbReference>
<keyword evidence="5" id="KW-0804">Transcription</keyword>
<evidence type="ECO:0000256" key="3">
    <source>
        <dbReference type="ARBA" id="ARBA00023015"/>
    </source>
</evidence>
<evidence type="ECO:0000256" key="5">
    <source>
        <dbReference type="ARBA" id="ARBA00023163"/>
    </source>
</evidence>
<dbReference type="Pfam" id="PF13873">
    <property type="entry name" value="Myb_DNA-bind_5"/>
    <property type="match status" value="1"/>
</dbReference>
<keyword evidence="4" id="KW-0238">DNA-binding</keyword>
<keyword evidence="3" id="KW-0805">Transcription regulation</keyword>
<protein>
    <recommendedName>
        <fullName evidence="2">Regulatory protein zeste</fullName>
    </recommendedName>
</protein>
<sequence length="253" mass="28606">MMLLDNNLVFECNRASFQSLANYQSKLYFSKNSLEEKKMSNTTKINFRQKQILAEFMSEHTDLAKGVLPNTSQGKATANRLWENLALMLNASGPPLKDAKTWRKVYADQKQLVKKKVSFNKSSKNKKTGGGPFEEKHLSVAEEQILEAAGIEVSVVGLQEICSFGKKNQEVEQCNSSEGTSTSQGNEADEYISEVMDIVDNEENEEMPKKDRSLHLPITRKEPRETKTSLLKNNISANDKYHAEVLKRLDKII</sequence>
<name>A0A0L0C223_LUCCU</name>
<dbReference type="AlphaFoldDB" id="A0A0L0C223"/>
<evidence type="ECO:0000256" key="6">
    <source>
        <dbReference type="ARBA" id="ARBA00025466"/>
    </source>
</evidence>
<dbReference type="Proteomes" id="UP000037069">
    <property type="component" value="Unassembled WGS sequence"/>
</dbReference>
<evidence type="ECO:0000313" key="8">
    <source>
        <dbReference type="EMBL" id="KNC25469.1"/>
    </source>
</evidence>